<evidence type="ECO:0000256" key="1">
    <source>
        <dbReference type="ARBA" id="ARBA00004370"/>
    </source>
</evidence>
<comment type="subcellular location">
    <subcellularLocation>
        <location evidence="1">Membrane</location>
    </subcellularLocation>
</comment>
<dbReference type="EMBL" id="HBGJ01030398">
    <property type="protein sequence ID" value="CAD9260794.1"/>
    <property type="molecule type" value="Transcribed_RNA"/>
</dbReference>
<evidence type="ECO:0000259" key="6">
    <source>
        <dbReference type="Pfam" id="PF04884"/>
    </source>
</evidence>
<accession>A0A6U4IZC1</accession>
<dbReference type="Pfam" id="PF04884">
    <property type="entry name" value="UVB_sens_prot"/>
    <property type="match status" value="1"/>
</dbReference>
<protein>
    <recommendedName>
        <fullName evidence="6">Protein root UVB sensitive/RUS domain-containing protein</fullName>
    </recommendedName>
</protein>
<evidence type="ECO:0000313" key="7">
    <source>
        <dbReference type="EMBL" id="CAD9260792.1"/>
    </source>
</evidence>
<keyword evidence="4" id="KW-1133">Transmembrane helix</keyword>
<name>A0A6U4IZC1_9STRA</name>
<keyword evidence="3" id="KW-0812">Transmembrane</keyword>
<dbReference type="InterPro" id="IPR006968">
    <property type="entry name" value="RUS_fam"/>
</dbReference>
<feature type="domain" description="Protein root UVB sensitive/RUS" evidence="6">
    <location>
        <begin position="2"/>
        <end position="88"/>
    </location>
</feature>
<sequence length="100" mass="10704">MEAFRAMFLPAGFPQSVSQDYVAYQVWDTLQGLMGYFKYVILTFSFLRGLGLGGDGGAAAGGGSTVRNAVVFFVARDCIHLLAGLAFGVPALTERFSGRK</sequence>
<evidence type="ECO:0000256" key="2">
    <source>
        <dbReference type="ARBA" id="ARBA00007558"/>
    </source>
</evidence>
<evidence type="ECO:0000256" key="5">
    <source>
        <dbReference type="ARBA" id="ARBA00023136"/>
    </source>
</evidence>
<dbReference type="AlphaFoldDB" id="A0A6U4IZC1"/>
<proteinExistence type="inferred from homology"/>
<evidence type="ECO:0000313" key="8">
    <source>
        <dbReference type="EMBL" id="CAD9260794.1"/>
    </source>
</evidence>
<comment type="similarity">
    <text evidence="2">Belongs to the RUS1 family.</text>
</comment>
<evidence type="ECO:0000256" key="4">
    <source>
        <dbReference type="ARBA" id="ARBA00022989"/>
    </source>
</evidence>
<reference evidence="8" key="1">
    <citation type="submission" date="2021-01" db="EMBL/GenBank/DDBJ databases">
        <authorList>
            <person name="Corre E."/>
            <person name="Pelletier E."/>
            <person name="Niang G."/>
            <person name="Scheremetjew M."/>
            <person name="Finn R."/>
            <person name="Kale V."/>
            <person name="Holt S."/>
            <person name="Cochrane G."/>
            <person name="Meng A."/>
            <person name="Brown T."/>
            <person name="Cohen L."/>
        </authorList>
    </citation>
    <scope>NUCLEOTIDE SEQUENCE</scope>
    <source>
        <strain evidence="8">CCMP2877</strain>
    </source>
</reference>
<dbReference type="PANTHER" id="PTHR12770">
    <property type="entry name" value="RUS1 FAMILY PROTEIN C16ORF58"/>
    <property type="match status" value="1"/>
</dbReference>
<dbReference type="GO" id="GO:0016020">
    <property type="term" value="C:membrane"/>
    <property type="evidence" value="ECO:0007669"/>
    <property type="project" value="UniProtKB-SubCell"/>
</dbReference>
<dbReference type="PANTHER" id="PTHR12770:SF31">
    <property type="entry name" value="RUS FAMILY MEMBER 1"/>
    <property type="match status" value="1"/>
</dbReference>
<organism evidence="8">
    <name type="scientific">Phaeomonas parva</name>
    <dbReference type="NCBI Taxonomy" id="124430"/>
    <lineage>
        <taxon>Eukaryota</taxon>
        <taxon>Sar</taxon>
        <taxon>Stramenopiles</taxon>
        <taxon>Ochrophyta</taxon>
        <taxon>Pinguiophyceae</taxon>
        <taxon>Pinguiochrysidales</taxon>
        <taxon>Pinguiochrysidaceae</taxon>
        <taxon>Phaeomonas</taxon>
    </lineage>
</organism>
<evidence type="ECO:0000256" key="3">
    <source>
        <dbReference type="ARBA" id="ARBA00022692"/>
    </source>
</evidence>
<gene>
    <name evidence="7" type="ORF">PPAR1163_LOCUS19172</name>
    <name evidence="8" type="ORF">PPAR1163_LOCUS19174</name>
</gene>
<keyword evidence="5" id="KW-0472">Membrane</keyword>
<dbReference type="EMBL" id="HBGJ01030395">
    <property type="protein sequence ID" value="CAD9260792.1"/>
    <property type="molecule type" value="Transcribed_RNA"/>
</dbReference>
<dbReference type="InterPro" id="IPR054549">
    <property type="entry name" value="UVB_sens_RUS_dom"/>
</dbReference>